<dbReference type="KEGG" id="cmk:103177573"/>
<reference evidence="4" key="1">
    <citation type="journal article" date="2006" name="Science">
        <title>Ancient noncoding elements conserved in the human genome.</title>
        <authorList>
            <person name="Venkatesh B."/>
            <person name="Kirkness E.F."/>
            <person name="Loh Y.H."/>
            <person name="Halpern A.L."/>
            <person name="Lee A.P."/>
            <person name="Johnson J."/>
            <person name="Dandona N."/>
            <person name="Viswanathan L.D."/>
            <person name="Tay A."/>
            <person name="Venter J.C."/>
            <person name="Strausberg R.L."/>
            <person name="Brenner S."/>
        </authorList>
    </citation>
    <scope>NUCLEOTIDE SEQUENCE [LARGE SCALE GENOMIC DNA]</scope>
</reference>
<organism evidence="3 4">
    <name type="scientific">Callorhinchus milii</name>
    <name type="common">Ghost shark</name>
    <dbReference type="NCBI Taxonomy" id="7868"/>
    <lineage>
        <taxon>Eukaryota</taxon>
        <taxon>Metazoa</taxon>
        <taxon>Chordata</taxon>
        <taxon>Craniata</taxon>
        <taxon>Vertebrata</taxon>
        <taxon>Chondrichthyes</taxon>
        <taxon>Holocephali</taxon>
        <taxon>Chimaeriformes</taxon>
        <taxon>Callorhinchidae</taxon>
        <taxon>Callorhinchus</taxon>
    </lineage>
</organism>
<dbReference type="GO" id="GO:0005739">
    <property type="term" value="C:mitochondrion"/>
    <property type="evidence" value="ECO:0007669"/>
    <property type="project" value="TreeGrafter"/>
</dbReference>
<dbReference type="SUPFAM" id="SSF53254">
    <property type="entry name" value="Phosphoglycerate mutase-like"/>
    <property type="match status" value="1"/>
</dbReference>
<dbReference type="Pfam" id="PF00328">
    <property type="entry name" value="His_Phos_2"/>
    <property type="match status" value="1"/>
</dbReference>
<dbReference type="STRING" id="7868.ENSCMIP00000033835"/>
<reference evidence="4" key="3">
    <citation type="journal article" date="2014" name="Nature">
        <title>Elephant shark genome provides unique insights into gnathostome evolution.</title>
        <authorList>
            <consortium name="International Elephant Shark Genome Sequencing Consortium"/>
            <person name="Venkatesh B."/>
            <person name="Lee A.P."/>
            <person name="Ravi V."/>
            <person name="Maurya A.K."/>
            <person name="Lian M.M."/>
            <person name="Swann J.B."/>
            <person name="Ohta Y."/>
            <person name="Flajnik M.F."/>
            <person name="Sutoh Y."/>
            <person name="Kasahara M."/>
            <person name="Hoon S."/>
            <person name="Gangu V."/>
            <person name="Roy S.W."/>
            <person name="Irimia M."/>
            <person name="Korzh V."/>
            <person name="Kondrychyn I."/>
            <person name="Lim Z.W."/>
            <person name="Tay B.H."/>
            <person name="Tohari S."/>
            <person name="Kong K.W."/>
            <person name="Ho S."/>
            <person name="Lorente-Galdos B."/>
            <person name="Quilez J."/>
            <person name="Marques-Bonet T."/>
            <person name="Raney B.J."/>
            <person name="Ingham P.W."/>
            <person name="Tay A."/>
            <person name="Hillier L.W."/>
            <person name="Minx P."/>
            <person name="Boehm T."/>
            <person name="Wilson R.K."/>
            <person name="Brenner S."/>
            <person name="Warren W.C."/>
        </authorList>
    </citation>
    <scope>NUCLEOTIDE SEQUENCE [LARGE SCALE GENOMIC DNA]</scope>
</reference>
<sequence length="415" mass="47385">MSLYCKLGLAVSALVSGAAALRGWRRPQAQDHSQYELRQVQVIFRHGARTPLDTRSIIEEAEWNLKLLLPPVHTLIDYTVVDLNGKPQPPSLIDDANNIKQFKTGMRVGQLTSVGMEQLYALGKRMRVSYIEEKQFLSPAYSPLEIYVRSTNIERTIKSTRCMLAGLFQQKQDAKVIIFTTDTESEILYPNTYGCKRLHILNRQLWKKVRAQPDVQCDMRLLQQSLGVVPDDNATFIDIMDDMIARKAHGLPLPKVLMEWEETIKQQAVKTLCSSFSLPNREGLQLSVGPVIDMLLTNINDNIQDGNSSSKQKMYLYSGHDTTLVPILYVLGIFNWDWPSYASDLTFELFEHQTSKEKFMKVSYSGKDQLVRGCSSIFCPLDEFLKVFKCCTLNMEEYNTLCDDIDSLQKEKQSK</sequence>
<keyword evidence="2" id="KW-0732">Signal</keyword>
<dbReference type="PROSITE" id="PS00616">
    <property type="entry name" value="HIS_ACID_PHOSPHAT_1"/>
    <property type="match status" value="1"/>
</dbReference>
<dbReference type="CDD" id="cd07061">
    <property type="entry name" value="HP_HAP_like"/>
    <property type="match status" value="1"/>
</dbReference>
<dbReference type="GO" id="GO:2001311">
    <property type="term" value="P:lysobisphosphatidic acid metabolic process"/>
    <property type="evidence" value="ECO:0007669"/>
    <property type="project" value="TreeGrafter"/>
</dbReference>
<dbReference type="InterPro" id="IPR000560">
    <property type="entry name" value="His_Pase_clade-2"/>
</dbReference>
<reference evidence="4" key="2">
    <citation type="journal article" date="2007" name="PLoS Biol.">
        <title>Survey sequencing and comparative analysis of the elephant shark (Callorhinchus milii) genome.</title>
        <authorList>
            <person name="Venkatesh B."/>
            <person name="Kirkness E.F."/>
            <person name="Loh Y.H."/>
            <person name="Halpern A.L."/>
            <person name="Lee A.P."/>
            <person name="Johnson J."/>
            <person name="Dandona N."/>
            <person name="Viswanathan L.D."/>
            <person name="Tay A."/>
            <person name="Venter J.C."/>
            <person name="Strausberg R.L."/>
            <person name="Brenner S."/>
        </authorList>
    </citation>
    <scope>NUCLEOTIDE SEQUENCE [LARGE SCALE GENOMIC DNA]</scope>
</reference>
<dbReference type="Gene3D" id="3.40.50.1240">
    <property type="entry name" value="Phosphoglycerate mutase-like"/>
    <property type="match status" value="1"/>
</dbReference>
<evidence type="ECO:0000313" key="4">
    <source>
        <dbReference type="Proteomes" id="UP000314986"/>
    </source>
</evidence>
<reference evidence="3" key="5">
    <citation type="submission" date="2025-09" db="UniProtKB">
        <authorList>
            <consortium name="Ensembl"/>
        </authorList>
    </citation>
    <scope>IDENTIFICATION</scope>
</reference>
<feature type="chain" id="PRO_5021360900" evidence="2">
    <location>
        <begin position="21"/>
        <end position="415"/>
    </location>
</feature>
<dbReference type="GeneTree" id="ENSGT00940000158408"/>
<evidence type="ECO:0000313" key="3">
    <source>
        <dbReference type="Ensembl" id="ENSCMIP00000033835.1"/>
    </source>
</evidence>
<dbReference type="InterPro" id="IPR033379">
    <property type="entry name" value="Acid_Pase_AS"/>
</dbReference>
<name>A0A4W3JP75_CALMI</name>
<dbReference type="GO" id="GO:0052642">
    <property type="term" value="F:lysophosphatidic acid phosphatase activity"/>
    <property type="evidence" value="ECO:0007669"/>
    <property type="project" value="TreeGrafter"/>
</dbReference>
<dbReference type="InterPro" id="IPR050645">
    <property type="entry name" value="Histidine_acid_phosphatase"/>
</dbReference>
<dbReference type="Proteomes" id="UP000314986">
    <property type="component" value="Unassembled WGS sequence"/>
</dbReference>
<dbReference type="InParanoid" id="A0A4W3JP75"/>
<dbReference type="Ensembl" id="ENSCMIT00000034347.1">
    <property type="protein sequence ID" value="ENSCMIP00000033835.1"/>
    <property type="gene ID" value="ENSCMIG00000014413.1"/>
</dbReference>
<gene>
    <name evidence="3" type="primary">acp6</name>
</gene>
<dbReference type="PANTHER" id="PTHR11567">
    <property type="entry name" value="ACID PHOSPHATASE-RELATED"/>
    <property type="match status" value="1"/>
</dbReference>
<protein>
    <submittedName>
        <fullName evidence="3">Acid phosphatase 6, lysophosphatidic</fullName>
    </submittedName>
</protein>
<dbReference type="RefSeq" id="XP_007889994.1">
    <property type="nucleotide sequence ID" value="XM_007891803.2"/>
</dbReference>
<evidence type="ECO:0000256" key="2">
    <source>
        <dbReference type="SAM" id="SignalP"/>
    </source>
</evidence>
<comment type="similarity">
    <text evidence="1">Belongs to the histidine acid phosphatase family.</text>
</comment>
<dbReference type="AlphaFoldDB" id="A0A4W3JP75"/>
<dbReference type="CTD" id="51205"/>
<dbReference type="InterPro" id="IPR029033">
    <property type="entry name" value="His_PPase_superfam"/>
</dbReference>
<dbReference type="OrthoDB" id="10257284at2759"/>
<accession>A0A4W3JP75</accession>
<dbReference type="GeneID" id="103177573"/>
<evidence type="ECO:0000256" key="1">
    <source>
        <dbReference type="ARBA" id="ARBA00005375"/>
    </source>
</evidence>
<keyword evidence="4" id="KW-1185">Reference proteome</keyword>
<feature type="signal peptide" evidence="2">
    <location>
        <begin position="1"/>
        <end position="20"/>
    </location>
</feature>
<reference evidence="3" key="4">
    <citation type="submission" date="2025-08" db="UniProtKB">
        <authorList>
            <consortium name="Ensembl"/>
        </authorList>
    </citation>
    <scope>IDENTIFICATION</scope>
</reference>
<proteinExistence type="inferred from homology"/>
<dbReference type="PANTHER" id="PTHR11567:SF202">
    <property type="entry name" value="LYSOPHOSPHATIDIC ACID PHOSPHATASE TYPE 6"/>
    <property type="match status" value="1"/>
</dbReference>
<dbReference type="OMA" id="SWPPFTS"/>